<reference evidence="5" key="2">
    <citation type="submission" date="2014-09" db="EMBL/GenBank/DDBJ databases">
        <authorList>
            <person name="GOMEZ-VALERO Laura"/>
        </authorList>
    </citation>
    <scope>NUCLEOTIDE SEQUENCE</scope>
    <source>
        <strain evidence="5">ATCC33218</strain>
    </source>
</reference>
<dbReference type="GO" id="GO:0032153">
    <property type="term" value="C:cell division site"/>
    <property type="evidence" value="ECO:0007669"/>
    <property type="project" value="TreeGrafter"/>
</dbReference>
<dbReference type="PANTHER" id="PTHR39455">
    <property type="entry name" value="CELL DIVISION PROTEIN ZAPD"/>
    <property type="match status" value="1"/>
</dbReference>
<dbReference type="AlphaFoldDB" id="A0A098GFX7"/>
<dbReference type="KEGG" id="tmc:LMI_1590"/>
<dbReference type="GO" id="GO:0043093">
    <property type="term" value="P:FtsZ-dependent cytokinesis"/>
    <property type="evidence" value="ECO:0007669"/>
    <property type="project" value="TreeGrafter"/>
</dbReference>
<keyword evidence="2 6" id="KW-0132">Cell division</keyword>
<dbReference type="Proteomes" id="UP000032414">
    <property type="component" value="Chromosome I"/>
</dbReference>
<dbReference type="Pfam" id="PF07072">
    <property type="entry name" value="ZapD"/>
    <property type="match status" value="1"/>
</dbReference>
<dbReference type="InterPro" id="IPR009777">
    <property type="entry name" value="ZapD"/>
</dbReference>
<organism evidence="5 7">
    <name type="scientific">Legionella micdadei</name>
    <name type="common">Tatlockia micdadei</name>
    <dbReference type="NCBI Taxonomy" id="451"/>
    <lineage>
        <taxon>Bacteria</taxon>
        <taxon>Pseudomonadati</taxon>
        <taxon>Pseudomonadota</taxon>
        <taxon>Gammaproteobacteria</taxon>
        <taxon>Legionellales</taxon>
        <taxon>Legionellaceae</taxon>
        <taxon>Legionella</taxon>
    </lineage>
</organism>
<evidence type="ECO:0000313" key="7">
    <source>
        <dbReference type="Proteomes" id="UP000032414"/>
    </source>
</evidence>
<dbReference type="Proteomes" id="UP000182998">
    <property type="component" value="Unassembled WGS sequence"/>
</dbReference>
<keyword evidence="1" id="KW-0963">Cytoplasm</keyword>
<evidence type="ECO:0000313" key="8">
    <source>
        <dbReference type="Proteomes" id="UP000182998"/>
    </source>
</evidence>
<keyword evidence="3" id="KW-0717">Septation</keyword>
<keyword evidence="4" id="KW-0131">Cell cycle</keyword>
<dbReference type="HOGENOM" id="CLU_076303_1_0_6"/>
<gene>
    <name evidence="5" type="ORF">LMI_1590</name>
    <name evidence="6" type="ORF">SAMN02982997_01007</name>
</gene>
<evidence type="ECO:0000313" key="5">
    <source>
        <dbReference type="EMBL" id="CEG60890.1"/>
    </source>
</evidence>
<dbReference type="RefSeq" id="WP_045099230.1">
    <property type="nucleotide sequence ID" value="NZ_CP020614.1"/>
</dbReference>
<evidence type="ECO:0000313" key="6">
    <source>
        <dbReference type="EMBL" id="SCY16330.1"/>
    </source>
</evidence>
<dbReference type="EMBL" id="FMVN01000004">
    <property type="protein sequence ID" value="SCY16330.1"/>
    <property type="molecule type" value="Genomic_DNA"/>
</dbReference>
<reference evidence="7" key="1">
    <citation type="submission" date="2014-09" db="EMBL/GenBank/DDBJ databases">
        <authorList>
            <person name="Gomez-Valero L."/>
        </authorList>
    </citation>
    <scope>NUCLEOTIDE SEQUENCE [LARGE SCALE GENOMIC DNA]</scope>
    <source>
        <strain evidence="7">ATCC33218</strain>
    </source>
</reference>
<evidence type="ECO:0000256" key="2">
    <source>
        <dbReference type="ARBA" id="ARBA00022618"/>
    </source>
</evidence>
<dbReference type="InterPro" id="IPR027462">
    <property type="entry name" value="ZapD_C"/>
</dbReference>
<reference evidence="6 8" key="3">
    <citation type="submission" date="2016-10" db="EMBL/GenBank/DDBJ databases">
        <authorList>
            <person name="Varghese N."/>
            <person name="Submissions S."/>
        </authorList>
    </citation>
    <scope>NUCLEOTIDE SEQUENCE [LARGE SCALE GENOMIC DNA]</scope>
    <source>
        <strain evidence="6 8">ATCC 33218</strain>
    </source>
</reference>
<dbReference type="STRING" id="451.B6N58_07645"/>
<keyword evidence="8" id="KW-1185">Reference proteome</keyword>
<dbReference type="EMBL" id="LN614830">
    <property type="protein sequence ID" value="CEG60890.1"/>
    <property type="molecule type" value="Genomic_DNA"/>
</dbReference>
<name>A0A098GFX7_LEGMI</name>
<protein>
    <submittedName>
        <fullName evidence="6">Cell division protein ZapD</fullName>
    </submittedName>
</protein>
<dbReference type="OrthoDB" id="5648927at2"/>
<evidence type="ECO:0000256" key="3">
    <source>
        <dbReference type="ARBA" id="ARBA00023210"/>
    </source>
</evidence>
<proteinExistence type="predicted"/>
<evidence type="ECO:0000256" key="4">
    <source>
        <dbReference type="ARBA" id="ARBA00023306"/>
    </source>
</evidence>
<dbReference type="PANTHER" id="PTHR39455:SF1">
    <property type="entry name" value="CELL DIVISION PROTEIN ZAPD"/>
    <property type="match status" value="1"/>
</dbReference>
<dbReference type="Gene3D" id="1.10.3900.10">
    <property type="entry name" value="YacF-like"/>
    <property type="match status" value="1"/>
</dbReference>
<dbReference type="PATRIC" id="fig|451.8.peg.2044"/>
<dbReference type="InterPro" id="IPR036268">
    <property type="entry name" value="ZapD_sf"/>
</dbReference>
<dbReference type="Gene3D" id="2.60.440.10">
    <property type="entry name" value="YacF-like domains"/>
    <property type="match status" value="1"/>
</dbReference>
<dbReference type="SUPFAM" id="SSF160950">
    <property type="entry name" value="YacF-like"/>
    <property type="match status" value="1"/>
</dbReference>
<dbReference type="GO" id="GO:0000917">
    <property type="term" value="P:division septum assembly"/>
    <property type="evidence" value="ECO:0007669"/>
    <property type="project" value="UniProtKB-KW"/>
</dbReference>
<sequence>MQEEIITFELATHFLPKIALRLEYLYRTIHQACEEVHPVIHHYALKNIIEIINLIEKPELKSRFLKELMRIEHSLNKSPQNTSEELYRDLYNQIQILTHTVGRFGENIHNNPFLQSIKLSQPSHSNDFEMYSPQLLLWLESNPIIRQRDFAIWLSNFRTLNTTVDLYLSLIRNTAQFDKIDMRNGYYQRPLPPKSLCHLILLKMDKSFGIVPRMQLGHHGLSLRLCEVSTMREVRETEAKLYLALCQL</sequence>
<accession>A0A098GFX7</accession>
<evidence type="ECO:0000256" key="1">
    <source>
        <dbReference type="ARBA" id="ARBA00022490"/>
    </source>
</evidence>